<evidence type="ECO:0000313" key="2">
    <source>
        <dbReference type="Proteomes" id="UP001310594"/>
    </source>
</evidence>
<name>A0AAN7VVD3_9PEZI</name>
<organism evidence="1 2">
    <name type="scientific">Elasticomyces elasticus</name>
    <dbReference type="NCBI Taxonomy" id="574655"/>
    <lineage>
        <taxon>Eukaryota</taxon>
        <taxon>Fungi</taxon>
        <taxon>Dikarya</taxon>
        <taxon>Ascomycota</taxon>
        <taxon>Pezizomycotina</taxon>
        <taxon>Dothideomycetes</taxon>
        <taxon>Dothideomycetidae</taxon>
        <taxon>Mycosphaerellales</taxon>
        <taxon>Teratosphaeriaceae</taxon>
        <taxon>Elasticomyces</taxon>
    </lineage>
</organism>
<comment type="caution">
    <text evidence="1">The sequence shown here is derived from an EMBL/GenBank/DDBJ whole genome shotgun (WGS) entry which is preliminary data.</text>
</comment>
<gene>
    <name evidence="1" type="ORF">LTR97_012693</name>
</gene>
<protein>
    <submittedName>
        <fullName evidence="1">Uncharacterized protein</fullName>
    </submittedName>
</protein>
<proteinExistence type="predicted"/>
<sequence>MCSENSFSLGVFSPATKLLGLHLAVSLLGIHRALHFAHDIRPIEYRHLNEGDAATLHFLPKIHPAHACLVPQPYAQERLHHVGTFGLITCVGVYFAIDKRTCFITHINADTKRPEGETRLILDEAEGTVVKDMARDLMKKHAEAHGWSPTNPRTRMNILLTLVMSCPKPIDSSLISADMQAMKQTGYYVAQGVRESLKMPNPALSSTSGFVIEHRGGRPVFLPDKGNDKLPSTLEGHGYEAVPETGVEYWSIWPTFRSLEEDSD</sequence>
<accession>A0AAN7VVD3</accession>
<dbReference type="Proteomes" id="UP001310594">
    <property type="component" value="Unassembled WGS sequence"/>
</dbReference>
<dbReference type="EMBL" id="JAVRQU010000029">
    <property type="protein sequence ID" value="KAK5689694.1"/>
    <property type="molecule type" value="Genomic_DNA"/>
</dbReference>
<evidence type="ECO:0000313" key="1">
    <source>
        <dbReference type="EMBL" id="KAK5689694.1"/>
    </source>
</evidence>
<reference evidence="1" key="1">
    <citation type="submission" date="2023-08" db="EMBL/GenBank/DDBJ databases">
        <title>Black Yeasts Isolated from many extreme environments.</title>
        <authorList>
            <person name="Coleine C."/>
            <person name="Stajich J.E."/>
            <person name="Selbmann L."/>
        </authorList>
    </citation>
    <scope>NUCLEOTIDE SEQUENCE</scope>
    <source>
        <strain evidence="1">CCFEE 5810</strain>
    </source>
</reference>
<dbReference type="AlphaFoldDB" id="A0AAN7VVD3"/>